<dbReference type="GO" id="GO:0007018">
    <property type="term" value="P:microtubule-based movement"/>
    <property type="evidence" value="ECO:0007669"/>
    <property type="project" value="TreeGrafter"/>
</dbReference>
<dbReference type="Pfam" id="PF03645">
    <property type="entry name" value="Tctex-1"/>
    <property type="match status" value="1"/>
</dbReference>
<dbReference type="GO" id="GO:0005737">
    <property type="term" value="C:cytoplasm"/>
    <property type="evidence" value="ECO:0007669"/>
    <property type="project" value="TreeGrafter"/>
</dbReference>
<dbReference type="InterPro" id="IPR038586">
    <property type="entry name" value="Tctex-1-like_sf"/>
</dbReference>
<dbReference type="GO" id="GO:0045505">
    <property type="term" value="F:dynein intermediate chain binding"/>
    <property type="evidence" value="ECO:0007669"/>
    <property type="project" value="TreeGrafter"/>
</dbReference>
<sequence>MADYDREETLDDDTTFSSEAIHEDIVNTLKTKLGEEEFNTTKVDAWTEDVICTVLKDLSELKKPFKYIVNCVISQKTGAAISTGFISLWDNAKDGMVHVPFENHSLHCLVTVYFLKLD</sequence>
<reference evidence="1 2" key="1">
    <citation type="submission" date="2020-08" db="EMBL/GenBank/DDBJ databases">
        <authorList>
            <person name="Newling K."/>
            <person name="Davey J."/>
            <person name="Forrester S."/>
        </authorList>
    </citation>
    <scope>NUCLEOTIDE SEQUENCE [LARGE SCALE GENOMIC DNA]</scope>
    <source>
        <strain evidence="2">Crithidia deanei Carvalho (ATCC PRA-265)</strain>
    </source>
</reference>
<proteinExistence type="predicted"/>
<organism evidence="1 2">
    <name type="scientific">Angomonas deanei</name>
    <dbReference type="NCBI Taxonomy" id="59799"/>
    <lineage>
        <taxon>Eukaryota</taxon>
        <taxon>Discoba</taxon>
        <taxon>Euglenozoa</taxon>
        <taxon>Kinetoplastea</taxon>
        <taxon>Metakinetoplastina</taxon>
        <taxon>Trypanosomatida</taxon>
        <taxon>Trypanosomatidae</taxon>
        <taxon>Strigomonadinae</taxon>
        <taxon>Angomonas</taxon>
    </lineage>
</organism>
<dbReference type="GO" id="GO:0005868">
    <property type="term" value="C:cytoplasmic dynein complex"/>
    <property type="evidence" value="ECO:0007669"/>
    <property type="project" value="TreeGrafter"/>
</dbReference>
<dbReference type="VEuPathDB" id="TriTrypDB:ADEAN_000713900"/>
<keyword evidence="2" id="KW-1185">Reference proteome</keyword>
<accession>S9WQT4</accession>
<dbReference type="CDD" id="cd21455">
    <property type="entry name" value="DLC-like_DYNLT1_DYNLT3"/>
    <property type="match status" value="1"/>
</dbReference>
<dbReference type="Proteomes" id="UP000515908">
    <property type="component" value="Chromosome 14"/>
</dbReference>
<dbReference type="EMBL" id="LR877158">
    <property type="protein sequence ID" value="CAD2219630.1"/>
    <property type="molecule type" value="Genomic_DNA"/>
</dbReference>
<dbReference type="AlphaFoldDB" id="S9WQT4"/>
<name>S9WQT4_9TRYP</name>
<dbReference type="PANTHER" id="PTHR21255:SF41">
    <property type="entry name" value="LIGHT CHAIN, PUTATIVE-RELATED"/>
    <property type="match status" value="1"/>
</dbReference>
<gene>
    <name evidence="1" type="ORF">ADEAN_000713900</name>
</gene>
<dbReference type="OrthoDB" id="10059120at2759"/>
<dbReference type="InterPro" id="IPR005334">
    <property type="entry name" value="Tctex-1-like"/>
</dbReference>
<protein>
    <submittedName>
        <fullName evidence="1">Tctex-1 family, putative</fullName>
    </submittedName>
</protein>
<evidence type="ECO:0000313" key="1">
    <source>
        <dbReference type="EMBL" id="CAD2219630.1"/>
    </source>
</evidence>
<dbReference type="PANTHER" id="PTHR21255">
    <property type="entry name" value="T-COMPLEX-ASSOCIATED-TESTIS-EXPRESSED 1/ DYNEIN LIGHT CHAIN"/>
    <property type="match status" value="1"/>
</dbReference>
<evidence type="ECO:0000313" key="2">
    <source>
        <dbReference type="Proteomes" id="UP000515908"/>
    </source>
</evidence>
<dbReference type="Gene3D" id="3.30.1140.40">
    <property type="entry name" value="Tctex-1"/>
    <property type="match status" value="1"/>
</dbReference>